<evidence type="ECO:0000313" key="2">
    <source>
        <dbReference type="Proteomes" id="UP000829069"/>
    </source>
</evidence>
<sequence length="73" mass="8077">MSTVIETPEETTFPSDLTVLSIDELLMLSSRCYRQLDRKHPVRDAIVQYYAIAQELEIREACDGAGGAGALFA</sequence>
<accession>A0ABY3WA82</accession>
<organism evidence="1 2">
    <name type="scientific">Arthrobacter sulfonylureivorans</name>
    <dbReference type="NCBI Taxonomy" id="2486855"/>
    <lineage>
        <taxon>Bacteria</taxon>
        <taxon>Bacillati</taxon>
        <taxon>Actinomycetota</taxon>
        <taxon>Actinomycetes</taxon>
        <taxon>Micrococcales</taxon>
        <taxon>Micrococcaceae</taxon>
        <taxon>Arthrobacter</taxon>
    </lineage>
</organism>
<reference evidence="1 2" key="1">
    <citation type="submission" date="2022-03" db="EMBL/GenBank/DDBJ databases">
        <title>Isotopic signatures of nitrous oxide derived from detoxification processes.</title>
        <authorList>
            <person name="Behrendt U."/>
            <person name="Buchen C."/>
            <person name="Well R."/>
            <person name="Ulrich A."/>
            <person name="Rohe L."/>
            <person name="Kolb S."/>
            <person name="Schloter M."/>
            <person name="Horn M.A."/>
            <person name="Augustin J."/>
        </authorList>
    </citation>
    <scope>NUCLEOTIDE SEQUENCE [LARGE SCALE GENOMIC DNA]</scope>
    <source>
        <strain evidence="1 2">S4-C24</strain>
    </source>
</reference>
<name>A0ABY3WA82_9MICC</name>
<dbReference type="Proteomes" id="UP000829069">
    <property type="component" value="Chromosome"/>
</dbReference>
<evidence type="ECO:0000313" key="1">
    <source>
        <dbReference type="EMBL" id="UNK45226.1"/>
    </source>
</evidence>
<proteinExistence type="predicted"/>
<dbReference type="RefSeq" id="WP_127513488.1">
    <property type="nucleotide sequence ID" value="NZ_CP093326.1"/>
</dbReference>
<dbReference type="EMBL" id="CP093326">
    <property type="protein sequence ID" value="UNK45226.1"/>
    <property type="molecule type" value="Genomic_DNA"/>
</dbReference>
<keyword evidence="2" id="KW-1185">Reference proteome</keyword>
<protein>
    <submittedName>
        <fullName evidence="1">Uncharacterized protein</fullName>
    </submittedName>
</protein>
<gene>
    <name evidence="1" type="ORF">MNQ99_14975</name>
</gene>